<accession>A0ABN7VDG2</accession>
<organism evidence="1 2">
    <name type="scientific">Gigaspora margarita</name>
    <dbReference type="NCBI Taxonomy" id="4874"/>
    <lineage>
        <taxon>Eukaryota</taxon>
        <taxon>Fungi</taxon>
        <taxon>Fungi incertae sedis</taxon>
        <taxon>Mucoromycota</taxon>
        <taxon>Glomeromycotina</taxon>
        <taxon>Glomeromycetes</taxon>
        <taxon>Diversisporales</taxon>
        <taxon>Gigasporaceae</taxon>
        <taxon>Gigaspora</taxon>
    </lineage>
</organism>
<evidence type="ECO:0000313" key="2">
    <source>
        <dbReference type="Proteomes" id="UP000789901"/>
    </source>
</evidence>
<protein>
    <submittedName>
        <fullName evidence="1">46079_t:CDS:1</fullName>
    </submittedName>
</protein>
<sequence>MDQSKWEDFTQKITNRIKASTMDKELLVIDEKTLNKKWHNLNLTIKQAATKHIPFTYKQTRRFYAFKEKTKHDLVARMGERLSAQR</sequence>
<evidence type="ECO:0000313" key="1">
    <source>
        <dbReference type="EMBL" id="CAG8759039.1"/>
    </source>
</evidence>
<proteinExistence type="predicted"/>
<name>A0ABN7VDG2_GIGMA</name>
<comment type="caution">
    <text evidence="1">The sequence shown here is derived from an EMBL/GenBank/DDBJ whole genome shotgun (WGS) entry which is preliminary data.</text>
</comment>
<dbReference type="EMBL" id="CAJVQB010012958">
    <property type="protein sequence ID" value="CAG8759039.1"/>
    <property type="molecule type" value="Genomic_DNA"/>
</dbReference>
<keyword evidence="2" id="KW-1185">Reference proteome</keyword>
<reference evidence="1 2" key="1">
    <citation type="submission" date="2021-06" db="EMBL/GenBank/DDBJ databases">
        <authorList>
            <person name="Kallberg Y."/>
            <person name="Tangrot J."/>
            <person name="Rosling A."/>
        </authorList>
    </citation>
    <scope>NUCLEOTIDE SEQUENCE [LARGE SCALE GENOMIC DNA]</scope>
    <source>
        <strain evidence="1 2">120-4 pot B 10/14</strain>
    </source>
</reference>
<dbReference type="Proteomes" id="UP000789901">
    <property type="component" value="Unassembled WGS sequence"/>
</dbReference>
<gene>
    <name evidence="1" type="ORF">GMARGA_LOCUS17260</name>
</gene>